<dbReference type="GO" id="GO:0006621">
    <property type="term" value="P:protein retention in ER lumen"/>
    <property type="evidence" value="ECO:0007669"/>
    <property type="project" value="InterPro"/>
</dbReference>
<feature type="transmembrane region" description="Helical" evidence="11">
    <location>
        <begin position="104"/>
        <end position="125"/>
    </location>
</feature>
<comment type="similarity">
    <text evidence="2">Belongs to the ERD2 family.</text>
</comment>
<dbReference type="Proteomes" id="UP000006882">
    <property type="component" value="Chromosome G8"/>
</dbReference>
<keyword evidence="9 11" id="KW-0472">Membrane</keyword>
<gene>
    <name evidence="12" type="ORF">PRUPE_8G159700</name>
</gene>
<evidence type="ECO:0000256" key="6">
    <source>
        <dbReference type="ARBA" id="ARBA00022892"/>
    </source>
</evidence>
<keyword evidence="4 11" id="KW-0812">Transmembrane</keyword>
<keyword evidence="6" id="KW-0931">ER-Golgi transport</keyword>
<evidence type="ECO:0000313" key="13">
    <source>
        <dbReference type="Proteomes" id="UP000006882"/>
    </source>
</evidence>
<keyword evidence="10" id="KW-0675">Receptor</keyword>
<evidence type="ECO:0000256" key="11">
    <source>
        <dbReference type="SAM" id="Phobius"/>
    </source>
</evidence>
<keyword evidence="5" id="KW-0256">Endoplasmic reticulum</keyword>
<feature type="transmembrane region" description="Helical" evidence="11">
    <location>
        <begin position="24"/>
        <end position="42"/>
    </location>
</feature>
<evidence type="ECO:0000256" key="7">
    <source>
        <dbReference type="ARBA" id="ARBA00022927"/>
    </source>
</evidence>
<dbReference type="PANTHER" id="PTHR10585">
    <property type="entry name" value="ER LUMEN PROTEIN RETAINING RECEPTOR"/>
    <property type="match status" value="1"/>
</dbReference>
<dbReference type="InterPro" id="IPR000133">
    <property type="entry name" value="ER_ret_rcpt"/>
</dbReference>
<evidence type="ECO:0000256" key="10">
    <source>
        <dbReference type="ARBA" id="ARBA00023170"/>
    </source>
</evidence>
<evidence type="ECO:0000256" key="1">
    <source>
        <dbReference type="ARBA" id="ARBA00004477"/>
    </source>
</evidence>
<name>A0A251MYK3_PRUPE</name>
<reference evidence="12 13" key="1">
    <citation type="journal article" date="2013" name="Nat. Genet.">
        <title>The high-quality draft genome of peach (Prunus persica) identifies unique patterns of genetic diversity, domestication and genome evolution.</title>
        <authorList>
            <consortium name="International Peach Genome Initiative"/>
            <person name="Verde I."/>
            <person name="Abbott A.G."/>
            <person name="Scalabrin S."/>
            <person name="Jung S."/>
            <person name="Shu S."/>
            <person name="Marroni F."/>
            <person name="Zhebentyayeva T."/>
            <person name="Dettori M.T."/>
            <person name="Grimwood J."/>
            <person name="Cattonaro F."/>
            <person name="Zuccolo A."/>
            <person name="Rossini L."/>
            <person name="Jenkins J."/>
            <person name="Vendramin E."/>
            <person name="Meisel L.A."/>
            <person name="Decroocq V."/>
            <person name="Sosinski B."/>
            <person name="Prochnik S."/>
            <person name="Mitros T."/>
            <person name="Policriti A."/>
            <person name="Cipriani G."/>
            <person name="Dondini L."/>
            <person name="Ficklin S."/>
            <person name="Goodstein D.M."/>
            <person name="Xuan P."/>
            <person name="Del Fabbro C."/>
            <person name="Aramini V."/>
            <person name="Copetti D."/>
            <person name="Gonzalez S."/>
            <person name="Horner D.S."/>
            <person name="Falchi R."/>
            <person name="Lucas S."/>
            <person name="Mica E."/>
            <person name="Maldonado J."/>
            <person name="Lazzari B."/>
            <person name="Bielenberg D."/>
            <person name="Pirona R."/>
            <person name="Miculan M."/>
            <person name="Barakat A."/>
            <person name="Testolin R."/>
            <person name="Stella A."/>
            <person name="Tartarini S."/>
            <person name="Tonutti P."/>
            <person name="Arus P."/>
            <person name="Orellana A."/>
            <person name="Wells C."/>
            <person name="Main D."/>
            <person name="Vizzotto G."/>
            <person name="Silva H."/>
            <person name="Salamini F."/>
            <person name="Schmutz J."/>
            <person name="Morgante M."/>
            <person name="Rokhsar D.S."/>
        </authorList>
    </citation>
    <scope>NUCLEOTIDE SEQUENCE [LARGE SCALE GENOMIC DNA]</scope>
    <source>
        <strain evidence="13">cv. Nemared</strain>
    </source>
</reference>
<evidence type="ECO:0000256" key="2">
    <source>
        <dbReference type="ARBA" id="ARBA00010120"/>
    </source>
</evidence>
<comment type="subcellular location">
    <subcellularLocation>
        <location evidence="1">Endoplasmic reticulum membrane</location>
        <topology evidence="1">Multi-pass membrane protein</topology>
    </subcellularLocation>
</comment>
<organism evidence="12 13">
    <name type="scientific">Prunus persica</name>
    <name type="common">Peach</name>
    <name type="synonym">Amygdalus persica</name>
    <dbReference type="NCBI Taxonomy" id="3760"/>
    <lineage>
        <taxon>Eukaryota</taxon>
        <taxon>Viridiplantae</taxon>
        <taxon>Streptophyta</taxon>
        <taxon>Embryophyta</taxon>
        <taxon>Tracheophyta</taxon>
        <taxon>Spermatophyta</taxon>
        <taxon>Magnoliopsida</taxon>
        <taxon>eudicotyledons</taxon>
        <taxon>Gunneridae</taxon>
        <taxon>Pentapetalae</taxon>
        <taxon>rosids</taxon>
        <taxon>fabids</taxon>
        <taxon>Rosales</taxon>
        <taxon>Rosaceae</taxon>
        <taxon>Amygdaloideae</taxon>
        <taxon>Amygdaleae</taxon>
        <taxon>Prunus</taxon>
    </lineage>
</organism>
<protein>
    <recommendedName>
        <fullName evidence="14">ER lumen protein retaining receptor</fullName>
    </recommendedName>
</protein>
<evidence type="ECO:0000256" key="9">
    <source>
        <dbReference type="ARBA" id="ARBA00023136"/>
    </source>
</evidence>
<evidence type="ECO:0000256" key="8">
    <source>
        <dbReference type="ARBA" id="ARBA00022989"/>
    </source>
</evidence>
<dbReference type="GO" id="GO:0005789">
    <property type="term" value="C:endoplasmic reticulum membrane"/>
    <property type="evidence" value="ECO:0007669"/>
    <property type="project" value="UniProtKB-SubCell"/>
</dbReference>
<evidence type="ECO:0000256" key="3">
    <source>
        <dbReference type="ARBA" id="ARBA00022448"/>
    </source>
</evidence>
<keyword evidence="7" id="KW-0653">Protein transport</keyword>
<evidence type="ECO:0000256" key="5">
    <source>
        <dbReference type="ARBA" id="ARBA00022824"/>
    </source>
</evidence>
<feature type="transmembrane region" description="Helical" evidence="11">
    <location>
        <begin position="137"/>
        <end position="156"/>
    </location>
</feature>
<accession>A0A251MYK3</accession>
<keyword evidence="3" id="KW-0813">Transport</keyword>
<dbReference type="EMBL" id="CM007658">
    <property type="protein sequence ID" value="ONH92167.1"/>
    <property type="molecule type" value="Genomic_DNA"/>
</dbReference>
<dbReference type="GO" id="GO:0016192">
    <property type="term" value="P:vesicle-mediated transport"/>
    <property type="evidence" value="ECO:0007669"/>
    <property type="project" value="UniProtKB-KW"/>
</dbReference>
<dbReference type="GO" id="GO:0015031">
    <property type="term" value="P:protein transport"/>
    <property type="evidence" value="ECO:0007669"/>
    <property type="project" value="UniProtKB-KW"/>
</dbReference>
<dbReference type="Pfam" id="PF00810">
    <property type="entry name" value="ER_lumen_recept"/>
    <property type="match status" value="1"/>
</dbReference>
<proteinExistence type="inferred from homology"/>
<keyword evidence="13" id="KW-1185">Reference proteome</keyword>
<dbReference type="GO" id="GO:0046923">
    <property type="term" value="F:ER retention sequence binding"/>
    <property type="evidence" value="ECO:0007669"/>
    <property type="project" value="InterPro"/>
</dbReference>
<evidence type="ECO:0000313" key="12">
    <source>
        <dbReference type="EMBL" id="ONH92167.1"/>
    </source>
</evidence>
<dbReference type="AlphaFoldDB" id="A0A251MYK3"/>
<evidence type="ECO:0000256" key="4">
    <source>
        <dbReference type="ARBA" id="ARBA00022692"/>
    </source>
</evidence>
<evidence type="ECO:0008006" key="14">
    <source>
        <dbReference type="Google" id="ProtNLM"/>
    </source>
</evidence>
<dbReference type="Gramene" id="ONH92167">
    <property type="protein sequence ID" value="ONH92167"/>
    <property type="gene ID" value="PRUPE_8G159700"/>
</dbReference>
<keyword evidence="8 11" id="KW-1133">Transmembrane helix</keyword>
<sequence>MRAPKRPIHTVSTWVRRQPPKVKAFLAVVTGMAALVVLRFIVHDHDNLFVAAEAVHSIGIMVLIYKLTKEKTCAGLSLKSQELTAMFLAVRLYCSFVMEYDIHTLLDLATLVTTLWVIYMIRFNLKSSYMEDKDNFAIYYVVSGTMCSFSFVHSSIDVSSFIEQDFLGILCVSGSCFCTAPVACHAEHKDC</sequence>